<proteinExistence type="predicted"/>
<dbReference type="EMBL" id="GBXM01043342">
    <property type="protein sequence ID" value="JAH65235.1"/>
    <property type="molecule type" value="Transcribed_RNA"/>
</dbReference>
<sequence length="78" mass="9008">MYWGRSHDAHDQVITYGQRVPQATYTEGLLDLVVLVKEPCRWACLVPVYTQEIKSYSHSTLRVYAMAKQKTIIPPENL</sequence>
<protein>
    <submittedName>
        <fullName evidence="1">Uncharacterized protein</fullName>
    </submittedName>
</protein>
<dbReference type="AlphaFoldDB" id="A0A0E9UJ01"/>
<accession>A0A0E9UJ01</accession>
<evidence type="ECO:0000313" key="1">
    <source>
        <dbReference type="EMBL" id="JAH65235.1"/>
    </source>
</evidence>
<reference evidence="1" key="2">
    <citation type="journal article" date="2015" name="Fish Shellfish Immunol.">
        <title>Early steps in the European eel (Anguilla anguilla)-Vibrio vulnificus interaction in the gills: Role of the RtxA13 toxin.</title>
        <authorList>
            <person name="Callol A."/>
            <person name="Pajuelo D."/>
            <person name="Ebbesson L."/>
            <person name="Teles M."/>
            <person name="MacKenzie S."/>
            <person name="Amaro C."/>
        </authorList>
    </citation>
    <scope>NUCLEOTIDE SEQUENCE</scope>
</reference>
<organism evidence="1">
    <name type="scientific">Anguilla anguilla</name>
    <name type="common">European freshwater eel</name>
    <name type="synonym">Muraena anguilla</name>
    <dbReference type="NCBI Taxonomy" id="7936"/>
    <lineage>
        <taxon>Eukaryota</taxon>
        <taxon>Metazoa</taxon>
        <taxon>Chordata</taxon>
        <taxon>Craniata</taxon>
        <taxon>Vertebrata</taxon>
        <taxon>Euteleostomi</taxon>
        <taxon>Actinopterygii</taxon>
        <taxon>Neopterygii</taxon>
        <taxon>Teleostei</taxon>
        <taxon>Anguilliformes</taxon>
        <taxon>Anguillidae</taxon>
        <taxon>Anguilla</taxon>
    </lineage>
</organism>
<reference evidence="1" key="1">
    <citation type="submission" date="2014-11" db="EMBL/GenBank/DDBJ databases">
        <authorList>
            <person name="Amaro Gonzalez C."/>
        </authorList>
    </citation>
    <scope>NUCLEOTIDE SEQUENCE</scope>
</reference>
<name>A0A0E9UJ01_ANGAN</name>